<dbReference type="STRING" id="106004.A0A1Y2G0R6"/>
<organism evidence="9 10">
    <name type="scientific">Leucosporidium creatinivorum</name>
    <dbReference type="NCBI Taxonomy" id="106004"/>
    <lineage>
        <taxon>Eukaryota</taxon>
        <taxon>Fungi</taxon>
        <taxon>Dikarya</taxon>
        <taxon>Basidiomycota</taxon>
        <taxon>Pucciniomycotina</taxon>
        <taxon>Microbotryomycetes</taxon>
        <taxon>Leucosporidiales</taxon>
        <taxon>Leucosporidium</taxon>
    </lineage>
</organism>
<comment type="subcellular location">
    <subcellularLocation>
        <location evidence="1">Mitochondrion</location>
    </subcellularLocation>
</comment>
<gene>
    <name evidence="9" type="ORF">BCR35DRAFT_299719</name>
</gene>
<dbReference type="PANTHER" id="PTHR37799">
    <property type="entry name" value="37S RIBOSOMAL PROTEIN S25, MITOCHONDRIAL"/>
    <property type="match status" value="1"/>
</dbReference>
<evidence type="ECO:0000256" key="4">
    <source>
        <dbReference type="ARBA" id="ARBA00023128"/>
    </source>
</evidence>
<feature type="region of interest" description="Disordered" evidence="8">
    <location>
        <begin position="92"/>
        <end position="111"/>
    </location>
</feature>
<evidence type="ECO:0000313" key="10">
    <source>
        <dbReference type="Proteomes" id="UP000193467"/>
    </source>
</evidence>
<protein>
    <recommendedName>
        <fullName evidence="6">Small ribosomal subunit protein mS23</fullName>
    </recommendedName>
    <alternativeName>
        <fullName evidence="7">37S ribosomal protein S25, mitochondrial</fullName>
    </alternativeName>
</protein>
<keyword evidence="4" id="KW-0496">Mitochondrion</keyword>
<dbReference type="Proteomes" id="UP000193467">
    <property type="component" value="Unassembled WGS sequence"/>
</dbReference>
<evidence type="ECO:0000256" key="6">
    <source>
        <dbReference type="ARBA" id="ARBA00035137"/>
    </source>
</evidence>
<feature type="compositionally biased region" description="Acidic residues" evidence="8">
    <location>
        <begin position="308"/>
        <end position="319"/>
    </location>
</feature>
<evidence type="ECO:0000256" key="5">
    <source>
        <dbReference type="ARBA" id="ARBA00023274"/>
    </source>
</evidence>
<accession>A0A1Y2G0R6</accession>
<feature type="region of interest" description="Disordered" evidence="8">
    <location>
        <begin position="300"/>
        <end position="319"/>
    </location>
</feature>
<feature type="compositionally biased region" description="Low complexity" evidence="8">
    <location>
        <begin position="51"/>
        <end position="64"/>
    </location>
</feature>
<dbReference type="Pfam" id="PF13741">
    <property type="entry name" value="MRP-S25"/>
    <property type="match status" value="1"/>
</dbReference>
<evidence type="ECO:0000256" key="7">
    <source>
        <dbReference type="ARBA" id="ARBA00035421"/>
    </source>
</evidence>
<keyword evidence="10" id="KW-1185">Reference proteome</keyword>
<dbReference type="GO" id="GO:0003735">
    <property type="term" value="F:structural constituent of ribosome"/>
    <property type="evidence" value="ECO:0007669"/>
    <property type="project" value="InterPro"/>
</dbReference>
<proteinExistence type="inferred from homology"/>
<name>A0A1Y2G0R6_9BASI</name>
<evidence type="ECO:0000256" key="2">
    <source>
        <dbReference type="ARBA" id="ARBA00009864"/>
    </source>
</evidence>
<dbReference type="InParanoid" id="A0A1Y2G0R6"/>
<evidence type="ECO:0000256" key="1">
    <source>
        <dbReference type="ARBA" id="ARBA00004173"/>
    </source>
</evidence>
<evidence type="ECO:0000256" key="3">
    <source>
        <dbReference type="ARBA" id="ARBA00022980"/>
    </source>
</evidence>
<comment type="caution">
    <text evidence="9">The sequence shown here is derived from an EMBL/GenBank/DDBJ whole genome shotgun (WGS) entry which is preliminary data.</text>
</comment>
<comment type="similarity">
    <text evidence="2">Belongs to the mitochondrion-specific ribosomal protein mS23 family.</text>
</comment>
<evidence type="ECO:0000313" key="9">
    <source>
        <dbReference type="EMBL" id="ORY90160.1"/>
    </source>
</evidence>
<dbReference type="EMBL" id="MCGR01000004">
    <property type="protein sequence ID" value="ORY90160.1"/>
    <property type="molecule type" value="Genomic_DNA"/>
</dbReference>
<keyword evidence="3 9" id="KW-0689">Ribosomal protein</keyword>
<dbReference type="PANTHER" id="PTHR37799:SF1">
    <property type="entry name" value="SMALL RIBOSOMAL SUBUNIT PROTEIN MS23"/>
    <property type="match status" value="1"/>
</dbReference>
<reference evidence="9 10" key="1">
    <citation type="submission" date="2016-07" db="EMBL/GenBank/DDBJ databases">
        <title>Pervasive Adenine N6-methylation of Active Genes in Fungi.</title>
        <authorList>
            <consortium name="DOE Joint Genome Institute"/>
            <person name="Mondo S.J."/>
            <person name="Dannebaum R.O."/>
            <person name="Kuo R.C."/>
            <person name="Labutti K."/>
            <person name="Haridas S."/>
            <person name="Kuo A."/>
            <person name="Salamov A."/>
            <person name="Ahrendt S.R."/>
            <person name="Lipzen A."/>
            <person name="Sullivan W."/>
            <person name="Andreopoulos W.B."/>
            <person name="Clum A."/>
            <person name="Lindquist E."/>
            <person name="Daum C."/>
            <person name="Ramamoorthy G.K."/>
            <person name="Gryganskyi A."/>
            <person name="Culley D."/>
            <person name="Magnuson J.K."/>
            <person name="James T.Y."/>
            <person name="O'Malley M.A."/>
            <person name="Stajich J.E."/>
            <person name="Spatafora J.W."/>
            <person name="Visel A."/>
            <person name="Grigoriev I.V."/>
        </authorList>
    </citation>
    <scope>NUCLEOTIDE SEQUENCE [LARGE SCALE GENOMIC DNA]</scope>
    <source>
        <strain evidence="9 10">62-1032</strain>
    </source>
</reference>
<dbReference type="GO" id="GO:0005763">
    <property type="term" value="C:mitochondrial small ribosomal subunit"/>
    <property type="evidence" value="ECO:0007669"/>
    <property type="project" value="InterPro"/>
</dbReference>
<sequence length="319" mass="35311">MNARKSAKTVGSTIDRMLRSGAMLKSPPPAFYPLLSHPPPPSLVKFNPARPSTDLPPTTTVPDTPYRAVRAKLDAGIRLSEDEKLILEAPQPAFTTRRKPPRKANSNKSRPMPIVFRDDEIRRQFFRDHPFEAYRPVFLAEGETVKAPSGPAGVEWTELRQRTIVPTAEDAVSFIYNLHESHSIPLATAYTHGVSQFRTLRAEHETATRSATLEARAHGAIFFGEIERGLQVEEKVLDEWVNGRAIQDAIAASNGGAGAAPISVASAEGIWARQPEDHVPEDVQGEIEFTGGLKYVERFQTRGQEEQLGAEEESMEQQP</sequence>
<dbReference type="InterPro" id="IPR016939">
    <property type="entry name" value="Ribosomal_mS23_fun"/>
</dbReference>
<dbReference type="AlphaFoldDB" id="A0A1Y2G0R6"/>
<feature type="region of interest" description="Disordered" evidence="8">
    <location>
        <begin position="43"/>
        <end position="64"/>
    </location>
</feature>
<evidence type="ECO:0000256" key="8">
    <source>
        <dbReference type="SAM" id="MobiDB-lite"/>
    </source>
</evidence>
<dbReference type="OrthoDB" id="5542239at2759"/>
<keyword evidence="5" id="KW-0687">Ribonucleoprotein</keyword>